<name>A0A545UNE9_9HYPO</name>
<comment type="caution">
    <text evidence="1">The sequence shown here is derived from an EMBL/GenBank/DDBJ whole genome shotgun (WGS) entry which is preliminary data.</text>
</comment>
<dbReference type="AlphaFoldDB" id="A0A545UNE9"/>
<sequence>MSEPLSTNPLLQTELSAVDNVAWTLRRATSPYDLDQCVLECLVLLCSRELPHHQCEEKACDGLTPIPPKRFLVADAVLNQLNTKVSRFITGNCAGICVQPSSCGRSRVVICIKAETPPLQASDSEDVYCLGLQKYILSQMVARDS</sequence>
<reference evidence="1 2" key="1">
    <citation type="journal article" date="2019" name="Appl. Microbiol. Biotechnol.">
        <title>Genome sequence of Isaria javanica and comparative genome analysis insights into family S53 peptidase evolution in fungal entomopathogens.</title>
        <authorList>
            <person name="Lin R."/>
            <person name="Zhang X."/>
            <person name="Xin B."/>
            <person name="Zou M."/>
            <person name="Gao Y."/>
            <person name="Qin F."/>
            <person name="Hu Q."/>
            <person name="Xie B."/>
            <person name="Cheng X."/>
        </authorList>
    </citation>
    <scope>NUCLEOTIDE SEQUENCE [LARGE SCALE GENOMIC DNA]</scope>
    <source>
        <strain evidence="1 2">IJ1G</strain>
    </source>
</reference>
<evidence type="ECO:0000313" key="2">
    <source>
        <dbReference type="Proteomes" id="UP000315783"/>
    </source>
</evidence>
<dbReference type="Proteomes" id="UP000315783">
    <property type="component" value="Unassembled WGS sequence"/>
</dbReference>
<evidence type="ECO:0000313" key="1">
    <source>
        <dbReference type="EMBL" id="TQV90971.1"/>
    </source>
</evidence>
<protein>
    <submittedName>
        <fullName evidence="1">Uncharacterized protein</fullName>
    </submittedName>
</protein>
<organism evidence="1 2">
    <name type="scientific">Cordyceps javanica</name>
    <dbReference type="NCBI Taxonomy" id="43265"/>
    <lineage>
        <taxon>Eukaryota</taxon>
        <taxon>Fungi</taxon>
        <taxon>Dikarya</taxon>
        <taxon>Ascomycota</taxon>
        <taxon>Pezizomycotina</taxon>
        <taxon>Sordariomycetes</taxon>
        <taxon>Hypocreomycetidae</taxon>
        <taxon>Hypocreales</taxon>
        <taxon>Cordycipitaceae</taxon>
        <taxon>Cordyceps</taxon>
    </lineage>
</organism>
<dbReference type="EMBL" id="SPUK01000021">
    <property type="protein sequence ID" value="TQV90971.1"/>
    <property type="molecule type" value="Genomic_DNA"/>
</dbReference>
<proteinExistence type="predicted"/>
<keyword evidence="2" id="KW-1185">Reference proteome</keyword>
<gene>
    <name evidence="1" type="ORF">IF1G_10206</name>
</gene>
<accession>A0A545UNE9</accession>